<name>A0A3P3U210_9BACL</name>
<gene>
    <name evidence="10" type="ORF">EHV15_06340</name>
</gene>
<feature type="transmembrane region" description="Helical" evidence="8">
    <location>
        <begin position="252"/>
        <end position="275"/>
    </location>
</feature>
<dbReference type="PROSITE" id="PS50850">
    <property type="entry name" value="MFS"/>
    <property type="match status" value="1"/>
</dbReference>
<organism evidence="10 11">
    <name type="scientific">Paenibacillus oralis</name>
    <dbReference type="NCBI Taxonomy" id="2490856"/>
    <lineage>
        <taxon>Bacteria</taxon>
        <taxon>Bacillati</taxon>
        <taxon>Bacillota</taxon>
        <taxon>Bacilli</taxon>
        <taxon>Bacillales</taxon>
        <taxon>Paenibacillaceae</taxon>
        <taxon>Paenibacillus</taxon>
    </lineage>
</organism>
<evidence type="ECO:0000256" key="2">
    <source>
        <dbReference type="ARBA" id="ARBA00008335"/>
    </source>
</evidence>
<feature type="transmembrane region" description="Helical" evidence="8">
    <location>
        <begin position="146"/>
        <end position="168"/>
    </location>
</feature>
<dbReference type="OrthoDB" id="1674556at2"/>
<evidence type="ECO:0000256" key="3">
    <source>
        <dbReference type="ARBA" id="ARBA00022448"/>
    </source>
</evidence>
<keyword evidence="5 8" id="KW-1133">Transmembrane helix</keyword>
<dbReference type="GO" id="GO:0022857">
    <property type="term" value="F:transmembrane transporter activity"/>
    <property type="evidence" value="ECO:0007669"/>
    <property type="project" value="InterPro"/>
</dbReference>
<keyword evidence="6 8" id="KW-0472">Membrane</keyword>
<comment type="similarity">
    <text evidence="2">Belongs to the major facilitator superfamily.</text>
</comment>
<feature type="transmembrane region" description="Helical" evidence="8">
    <location>
        <begin position="85"/>
        <end position="109"/>
    </location>
</feature>
<evidence type="ECO:0000259" key="9">
    <source>
        <dbReference type="PROSITE" id="PS50850"/>
    </source>
</evidence>
<proteinExistence type="inferred from homology"/>
<feature type="transmembrane region" description="Helical" evidence="8">
    <location>
        <begin position="420"/>
        <end position="443"/>
    </location>
</feature>
<dbReference type="Gene3D" id="1.20.1250.20">
    <property type="entry name" value="MFS general substrate transporter like domains"/>
    <property type="match status" value="2"/>
</dbReference>
<feature type="transmembrane region" description="Helical" evidence="8">
    <location>
        <begin position="116"/>
        <end position="134"/>
    </location>
</feature>
<accession>A0A3P3U210</accession>
<dbReference type="InterPro" id="IPR036259">
    <property type="entry name" value="MFS_trans_sf"/>
</dbReference>
<dbReference type="InterPro" id="IPR020846">
    <property type="entry name" value="MFS_dom"/>
</dbReference>
<dbReference type="Proteomes" id="UP000267017">
    <property type="component" value="Unassembled WGS sequence"/>
</dbReference>
<protein>
    <submittedName>
        <fullName evidence="10">MFS transporter</fullName>
    </submittedName>
</protein>
<evidence type="ECO:0000256" key="8">
    <source>
        <dbReference type="SAM" id="Phobius"/>
    </source>
</evidence>
<feature type="transmembrane region" description="Helical" evidence="8">
    <location>
        <begin position="210"/>
        <end position="231"/>
    </location>
</feature>
<keyword evidence="4 8" id="KW-0812">Transmembrane</keyword>
<dbReference type="InterPro" id="IPR011701">
    <property type="entry name" value="MFS"/>
</dbReference>
<reference evidence="10 11" key="1">
    <citation type="submission" date="2018-11" db="EMBL/GenBank/DDBJ databases">
        <title>Genome sequencing of Paenibacillus sp. KCOM 3021 (= ChDC PVNT-B20).</title>
        <authorList>
            <person name="Kook J.-K."/>
            <person name="Park S.-N."/>
            <person name="Lim Y.K."/>
        </authorList>
    </citation>
    <scope>NUCLEOTIDE SEQUENCE [LARGE SCALE GENOMIC DNA]</scope>
    <source>
        <strain evidence="10 11">KCOM 3021</strain>
    </source>
</reference>
<feature type="domain" description="Major facilitator superfamily (MFS) profile" evidence="9">
    <location>
        <begin position="51"/>
        <end position="447"/>
    </location>
</feature>
<dbReference type="PANTHER" id="PTHR23514:SF3">
    <property type="entry name" value="BYPASS OF STOP CODON PROTEIN 6"/>
    <property type="match status" value="1"/>
</dbReference>
<evidence type="ECO:0000313" key="11">
    <source>
        <dbReference type="Proteomes" id="UP000267017"/>
    </source>
</evidence>
<feature type="transmembrane region" description="Helical" evidence="8">
    <location>
        <begin position="180"/>
        <end position="204"/>
    </location>
</feature>
<dbReference type="GO" id="GO:0005886">
    <property type="term" value="C:plasma membrane"/>
    <property type="evidence" value="ECO:0007669"/>
    <property type="project" value="UniProtKB-SubCell"/>
</dbReference>
<evidence type="ECO:0000256" key="5">
    <source>
        <dbReference type="ARBA" id="ARBA00022989"/>
    </source>
</evidence>
<feature type="transmembrane region" description="Helical" evidence="8">
    <location>
        <begin position="342"/>
        <end position="363"/>
    </location>
</feature>
<dbReference type="Pfam" id="PF07690">
    <property type="entry name" value="MFS_1"/>
    <property type="match status" value="1"/>
</dbReference>
<dbReference type="EMBL" id="RRCN01000001">
    <property type="protein sequence ID" value="RRJ62603.1"/>
    <property type="molecule type" value="Genomic_DNA"/>
</dbReference>
<evidence type="ECO:0000256" key="4">
    <source>
        <dbReference type="ARBA" id="ARBA00022692"/>
    </source>
</evidence>
<evidence type="ECO:0000256" key="6">
    <source>
        <dbReference type="ARBA" id="ARBA00023136"/>
    </source>
</evidence>
<feature type="transmembrane region" description="Helical" evidence="8">
    <location>
        <begin position="314"/>
        <end position="336"/>
    </location>
</feature>
<comment type="caution">
    <text evidence="10">The sequence shown here is derived from an EMBL/GenBank/DDBJ whole genome shotgun (WGS) entry which is preliminary data.</text>
</comment>
<comment type="subcellular location">
    <subcellularLocation>
        <location evidence="1">Cell membrane</location>
        <topology evidence="1">Multi-pass membrane protein</topology>
    </subcellularLocation>
</comment>
<feature type="compositionally biased region" description="Polar residues" evidence="7">
    <location>
        <begin position="21"/>
        <end position="31"/>
    </location>
</feature>
<dbReference type="PANTHER" id="PTHR23514">
    <property type="entry name" value="BYPASS OF STOP CODON PROTEIN 6"/>
    <property type="match status" value="1"/>
</dbReference>
<evidence type="ECO:0000256" key="1">
    <source>
        <dbReference type="ARBA" id="ARBA00004651"/>
    </source>
</evidence>
<evidence type="ECO:0000256" key="7">
    <source>
        <dbReference type="SAM" id="MobiDB-lite"/>
    </source>
</evidence>
<feature type="region of interest" description="Disordered" evidence="7">
    <location>
        <begin position="16"/>
        <end position="35"/>
    </location>
</feature>
<feature type="transmembrane region" description="Helical" evidence="8">
    <location>
        <begin position="287"/>
        <end position="307"/>
    </location>
</feature>
<keyword evidence="3" id="KW-0813">Transport</keyword>
<sequence>MNSFITLLVGSTAGGHHLKAQSDTTAQGSETTRTEAGRVKPRFAKRNYYLQLATVFVGFFIFGFSENIKGPAIPRIQTDFGIDEMQVGTLLSFNSLGYLLACSFTAYLARKWGAKAVTLLAFGSMAASGVLIFASRTYPALSGSYFFMYVGNGMLEIALAVLAARIFVGNTGTMMNLAHFFYGLSSIVAPMIASGLMSVTIGGYTLDWRGMYLIMLSLSVIPMIPAFLSRFPGEEEHGGERVPVKQLMRDPAIWLIVLVLSFGVISEMAVGGWLVNFLEKAYHWNTSSASGMLSAFFICFTFARLLLGPVTDKIGFTLSLILFSVFSGLCTLAAIWAGEPGAFLFAAAGIGIAPIYPTVMALIAKKYRSGSDSAITFIVTLMGVGSVIGNYLIGAITDGIKKLFANASDPELGLLRGLQAGYAFIGVCALLCALCGAVLFAYLRKRKELL</sequence>
<feature type="transmembrane region" description="Helical" evidence="8">
    <location>
        <begin position="48"/>
        <end position="65"/>
    </location>
</feature>
<feature type="transmembrane region" description="Helical" evidence="8">
    <location>
        <begin position="375"/>
        <end position="400"/>
    </location>
</feature>
<evidence type="ECO:0000313" key="10">
    <source>
        <dbReference type="EMBL" id="RRJ62603.1"/>
    </source>
</evidence>
<dbReference type="SUPFAM" id="SSF103473">
    <property type="entry name" value="MFS general substrate transporter"/>
    <property type="match status" value="1"/>
</dbReference>
<dbReference type="InterPro" id="IPR051788">
    <property type="entry name" value="MFS_Transporter"/>
</dbReference>
<dbReference type="AlphaFoldDB" id="A0A3P3U210"/>
<keyword evidence="11" id="KW-1185">Reference proteome</keyword>